<feature type="compositionally biased region" description="Acidic residues" evidence="1">
    <location>
        <begin position="628"/>
        <end position="638"/>
    </location>
</feature>
<feature type="transmembrane region" description="Helical" evidence="2">
    <location>
        <begin position="267"/>
        <end position="284"/>
    </location>
</feature>
<gene>
    <name evidence="3" type="ORF">FRACYDRAFT_243254</name>
</gene>
<keyword evidence="2" id="KW-0472">Membrane</keyword>
<keyword evidence="2" id="KW-1133">Transmembrane helix</keyword>
<feature type="transmembrane region" description="Helical" evidence="2">
    <location>
        <begin position="296"/>
        <end position="316"/>
    </location>
</feature>
<sequence length="675" mass="74834">MGTDDTDHSYVNGTLDNNGECIFPDANCGPDLPTKDCCDANKSETSYPQIYLVLAIVQFIPLIYVKLSKTVEEKEEYEKDKHRKEPKFLANMGRLEYPLTKLFNLGLIAYIGVLIGLSITLNRSYQATMAVNERNALMSVQVFMAPFDQIFQFIEDIVMVRMMYALGRGDKKITDKLVHTGLVGSILAGIIAGIIGTIIVFIQPARDFFASPGLENSMLLYPDCEFIGNYDSDNIIPLWLLKSWKVIFVQIGMVMSGLMFGSRNINAYGWTAFCAFAIQGIVWYTQVSTFPNTLTLMGLSEFCQAAGIPIFSIIYLMTPIGSTIREDTGVSLSFSKLIVSMKELFGRESDATEEHSQVENDTGKSDSENYSRALLMDGLKIMVIDLVLEGATLVTIYLALLKDQAIGYQITALQSEEPAFGVAYAYTMGIVTTLAGSFMIARGRFKRYIAFTRITVICVLVFIPVIIVSIVPFVFPIAYDAGTNSCEFAYDTQCVPFFSKVFGTNALGGKFTLPFTFNALAFSQSTDSIFIVLRAVLISMKDFDYLLYSTLAAGFMYIPAILVVTLAPTDFKDQAISYYIAMNIPQMILILTSLPRIHFNLKRMQNGMKGPWSDEVAKPTNNKGLEEVVNDNEDDEADSTDRNHEKSESIEPIAVSSSMAGTVSEIPTSTKIEDC</sequence>
<evidence type="ECO:0000256" key="1">
    <source>
        <dbReference type="SAM" id="MobiDB-lite"/>
    </source>
</evidence>
<feature type="transmembrane region" description="Helical" evidence="2">
    <location>
        <begin position="102"/>
        <end position="121"/>
    </location>
</feature>
<proteinExistence type="predicted"/>
<feature type="transmembrane region" description="Helical" evidence="2">
    <location>
        <begin position="181"/>
        <end position="202"/>
    </location>
</feature>
<reference evidence="3 4" key="1">
    <citation type="submission" date="2016-09" db="EMBL/GenBank/DDBJ databases">
        <title>Extensive genetic diversity and differential bi-allelic expression allows diatom success in the polar Southern Ocean.</title>
        <authorList>
            <consortium name="DOE Joint Genome Institute"/>
            <person name="Mock T."/>
            <person name="Otillar R.P."/>
            <person name="Strauss J."/>
            <person name="Dupont C."/>
            <person name="Frickenhaus S."/>
            <person name="Maumus F."/>
            <person name="Mcmullan M."/>
            <person name="Sanges R."/>
            <person name="Schmutz J."/>
            <person name="Toseland A."/>
            <person name="Valas R."/>
            <person name="Veluchamy A."/>
            <person name="Ward B.J."/>
            <person name="Allen A."/>
            <person name="Barry K."/>
            <person name="Falciatore A."/>
            <person name="Ferrante M."/>
            <person name="Fortunato A.E."/>
            <person name="Gloeckner G."/>
            <person name="Gruber A."/>
            <person name="Hipkin R."/>
            <person name="Janech M."/>
            <person name="Kroth P."/>
            <person name="Leese F."/>
            <person name="Lindquist E."/>
            <person name="Lyon B.R."/>
            <person name="Martin J."/>
            <person name="Mayer C."/>
            <person name="Parker M."/>
            <person name="Quesneville H."/>
            <person name="Raymond J."/>
            <person name="Uhlig C."/>
            <person name="Valentin K.U."/>
            <person name="Worden A.Z."/>
            <person name="Armbrust E.V."/>
            <person name="Bowler C."/>
            <person name="Green B."/>
            <person name="Moulton V."/>
            <person name="Van Oosterhout C."/>
            <person name="Grigoriev I."/>
        </authorList>
    </citation>
    <scope>NUCLEOTIDE SEQUENCE [LARGE SCALE GENOMIC DNA]</scope>
    <source>
        <strain evidence="3 4">CCMP1102</strain>
    </source>
</reference>
<dbReference type="InParanoid" id="A0A1E7F4M7"/>
<feature type="transmembrane region" description="Helical" evidence="2">
    <location>
        <begin position="515"/>
        <end position="533"/>
    </location>
</feature>
<evidence type="ECO:0000256" key="2">
    <source>
        <dbReference type="SAM" id="Phobius"/>
    </source>
</evidence>
<evidence type="ECO:0000313" key="3">
    <source>
        <dbReference type="EMBL" id="OEU12965.1"/>
    </source>
</evidence>
<feature type="transmembrane region" description="Helical" evidence="2">
    <location>
        <begin position="453"/>
        <end position="475"/>
    </location>
</feature>
<protein>
    <submittedName>
        <fullName evidence="3">Uncharacterized protein</fullName>
    </submittedName>
</protein>
<dbReference type="AlphaFoldDB" id="A0A1E7F4M7"/>
<keyword evidence="2" id="KW-0812">Transmembrane</keyword>
<organism evidence="3 4">
    <name type="scientific">Fragilariopsis cylindrus CCMP1102</name>
    <dbReference type="NCBI Taxonomy" id="635003"/>
    <lineage>
        <taxon>Eukaryota</taxon>
        <taxon>Sar</taxon>
        <taxon>Stramenopiles</taxon>
        <taxon>Ochrophyta</taxon>
        <taxon>Bacillariophyta</taxon>
        <taxon>Bacillariophyceae</taxon>
        <taxon>Bacillariophycidae</taxon>
        <taxon>Bacillariales</taxon>
        <taxon>Bacillariaceae</taxon>
        <taxon>Fragilariopsis</taxon>
    </lineage>
</organism>
<feature type="compositionally biased region" description="Polar residues" evidence="1">
    <location>
        <begin position="655"/>
        <end position="675"/>
    </location>
</feature>
<dbReference type="EMBL" id="KV784363">
    <property type="protein sequence ID" value="OEU12965.1"/>
    <property type="molecule type" value="Genomic_DNA"/>
</dbReference>
<name>A0A1E7F4M7_9STRA</name>
<feature type="region of interest" description="Disordered" evidence="1">
    <location>
        <begin position="348"/>
        <end position="367"/>
    </location>
</feature>
<accession>A0A1E7F4M7</accession>
<dbReference type="KEGG" id="fcy:FRACYDRAFT_243254"/>
<dbReference type="OrthoDB" id="437561at2759"/>
<feature type="transmembrane region" description="Helical" evidence="2">
    <location>
        <begin position="420"/>
        <end position="441"/>
    </location>
</feature>
<feature type="transmembrane region" description="Helical" evidence="2">
    <location>
        <begin position="381"/>
        <end position="400"/>
    </location>
</feature>
<feature type="region of interest" description="Disordered" evidence="1">
    <location>
        <begin position="610"/>
        <end position="675"/>
    </location>
</feature>
<keyword evidence="4" id="KW-1185">Reference proteome</keyword>
<evidence type="ECO:0000313" key="4">
    <source>
        <dbReference type="Proteomes" id="UP000095751"/>
    </source>
</evidence>
<dbReference type="Proteomes" id="UP000095751">
    <property type="component" value="Unassembled WGS sequence"/>
</dbReference>
<feature type="transmembrane region" description="Helical" evidence="2">
    <location>
        <begin position="545"/>
        <end position="564"/>
    </location>
</feature>
<feature type="compositionally biased region" description="Basic and acidic residues" evidence="1">
    <location>
        <begin position="639"/>
        <end position="649"/>
    </location>
</feature>
<feature type="transmembrane region" description="Helical" evidence="2">
    <location>
        <begin position="243"/>
        <end position="260"/>
    </location>
</feature>
<feature type="transmembrane region" description="Helical" evidence="2">
    <location>
        <begin position="576"/>
        <end position="594"/>
    </location>
</feature>